<name>A0A1I0PN34_9BACT</name>
<dbReference type="OrthoDB" id="1038500at2"/>
<dbReference type="InterPro" id="IPR022298">
    <property type="entry name" value="Conjug_transposon_TraN"/>
</dbReference>
<keyword evidence="1" id="KW-0732">Signal</keyword>
<feature type="signal peptide" evidence="1">
    <location>
        <begin position="1"/>
        <end position="25"/>
    </location>
</feature>
<keyword evidence="3" id="KW-1185">Reference proteome</keyword>
<reference evidence="3" key="1">
    <citation type="submission" date="2016-10" db="EMBL/GenBank/DDBJ databases">
        <authorList>
            <person name="Varghese N."/>
            <person name="Submissions S."/>
        </authorList>
    </citation>
    <scope>NUCLEOTIDE SEQUENCE [LARGE SCALE GENOMIC DNA]</scope>
    <source>
        <strain evidence="3">DSM 3695</strain>
    </source>
</reference>
<accession>A0A1I0PN34</accession>
<evidence type="ECO:0000313" key="3">
    <source>
        <dbReference type="Proteomes" id="UP000199310"/>
    </source>
</evidence>
<dbReference type="AlphaFoldDB" id="A0A1I0PN34"/>
<proteinExistence type="predicted"/>
<dbReference type="Proteomes" id="UP000199310">
    <property type="component" value="Unassembled WGS sequence"/>
</dbReference>
<evidence type="ECO:0000256" key="1">
    <source>
        <dbReference type="SAM" id="SignalP"/>
    </source>
</evidence>
<dbReference type="NCBIfam" id="TIGR03780">
    <property type="entry name" value="Bac_Flav_CT_N"/>
    <property type="match status" value="1"/>
</dbReference>
<sequence length="286" mass="31383">MNTAPIIMLLLMSLSMLLGVPASYAQNYKITEAQNVTYNEIGVSTEVTVILVFPAPITEGAIDRGHPDLATSAVPGVKNVLRVKAKSLNMPNTTLTVFTTDGRIYFLKVHVDPAPTQTVYSFAAVTSVPTQAIYDDSRLTESQIAEAAKVLVATAPHQRRPASAKKGGMKARITGVFQKQGVLFFKVHVNNTSAIDYPINLLQCYIRDRTTAKRTAIMEKAVEPLHLAYTPESAVPAGNSIEIVIAVEQFTISDNKYFFIELFEKNGDRPLAIKIRGTDLLRARLF</sequence>
<evidence type="ECO:0000313" key="2">
    <source>
        <dbReference type="EMBL" id="SEW15762.1"/>
    </source>
</evidence>
<gene>
    <name evidence="2" type="ORF">SAMN04488122_0877</name>
</gene>
<feature type="chain" id="PRO_5011577425" evidence="1">
    <location>
        <begin position="26"/>
        <end position="286"/>
    </location>
</feature>
<dbReference type="EMBL" id="FOJG01000001">
    <property type="protein sequence ID" value="SEW15762.1"/>
    <property type="molecule type" value="Genomic_DNA"/>
</dbReference>
<protein>
    <submittedName>
        <fullName evidence="2">Bacteroides conjugative transposon TraN protein</fullName>
    </submittedName>
</protein>
<dbReference type="Pfam" id="PF13595">
    <property type="entry name" value="DUF4138"/>
    <property type="match status" value="1"/>
</dbReference>
<dbReference type="STRING" id="29529.SAMN04488122_0877"/>
<dbReference type="RefSeq" id="WP_089891058.1">
    <property type="nucleotide sequence ID" value="NZ_FOJG01000001.1"/>
</dbReference>
<organism evidence="2 3">
    <name type="scientific">Chitinophaga arvensicola</name>
    <dbReference type="NCBI Taxonomy" id="29529"/>
    <lineage>
        <taxon>Bacteria</taxon>
        <taxon>Pseudomonadati</taxon>
        <taxon>Bacteroidota</taxon>
        <taxon>Chitinophagia</taxon>
        <taxon>Chitinophagales</taxon>
        <taxon>Chitinophagaceae</taxon>
        <taxon>Chitinophaga</taxon>
    </lineage>
</organism>